<name>A0ABQ9ZIR8_9CRUS</name>
<reference evidence="1 2" key="1">
    <citation type="journal article" date="2023" name="Nucleic Acids Res.">
        <title>The hologenome of Daphnia magna reveals possible DNA methylation and microbiome-mediated evolution of the host genome.</title>
        <authorList>
            <person name="Chaturvedi A."/>
            <person name="Li X."/>
            <person name="Dhandapani V."/>
            <person name="Marshall H."/>
            <person name="Kissane S."/>
            <person name="Cuenca-Cambronero M."/>
            <person name="Asole G."/>
            <person name="Calvet F."/>
            <person name="Ruiz-Romero M."/>
            <person name="Marangio P."/>
            <person name="Guigo R."/>
            <person name="Rago D."/>
            <person name="Mirbahai L."/>
            <person name="Eastwood N."/>
            <person name="Colbourne J.K."/>
            <person name="Zhou J."/>
            <person name="Mallon E."/>
            <person name="Orsini L."/>
        </authorList>
    </citation>
    <scope>NUCLEOTIDE SEQUENCE [LARGE SCALE GENOMIC DNA]</scope>
    <source>
        <strain evidence="1">LRV0_1</strain>
    </source>
</reference>
<dbReference type="EMBL" id="JAOYFB010000004">
    <property type="protein sequence ID" value="KAK4012812.1"/>
    <property type="molecule type" value="Genomic_DNA"/>
</dbReference>
<keyword evidence="2" id="KW-1185">Reference proteome</keyword>
<evidence type="ECO:0000313" key="2">
    <source>
        <dbReference type="Proteomes" id="UP001234178"/>
    </source>
</evidence>
<comment type="caution">
    <text evidence="1">The sequence shown here is derived from an EMBL/GenBank/DDBJ whole genome shotgun (WGS) entry which is preliminary data.</text>
</comment>
<sequence length="195" mass="22434">MATKQEMAELDRLETGSPSLGSIYSTLLKKQESSVTLNENEFCPCLPLEMATWHPSLPFNVVIIRRSISRIQSDIMENGGMMMTWLETKDDKEMYHIKGLGREKEKNWDGGKRSKREACQCGIPDHSVPSFATLVKVPCDYRDGAKGQERDVDGTRPRKDLYFCNEKSRHGGRDEIARFVFAQRRNGRHQRCEYL</sequence>
<evidence type="ECO:0000313" key="1">
    <source>
        <dbReference type="EMBL" id="KAK4012812.1"/>
    </source>
</evidence>
<proteinExistence type="predicted"/>
<organism evidence="1 2">
    <name type="scientific">Daphnia magna</name>
    <dbReference type="NCBI Taxonomy" id="35525"/>
    <lineage>
        <taxon>Eukaryota</taxon>
        <taxon>Metazoa</taxon>
        <taxon>Ecdysozoa</taxon>
        <taxon>Arthropoda</taxon>
        <taxon>Crustacea</taxon>
        <taxon>Branchiopoda</taxon>
        <taxon>Diplostraca</taxon>
        <taxon>Cladocera</taxon>
        <taxon>Anomopoda</taxon>
        <taxon>Daphniidae</taxon>
        <taxon>Daphnia</taxon>
    </lineage>
</organism>
<gene>
    <name evidence="1" type="ORF">OUZ56_025068</name>
</gene>
<dbReference type="Proteomes" id="UP001234178">
    <property type="component" value="Unassembled WGS sequence"/>
</dbReference>
<accession>A0ABQ9ZIR8</accession>
<protein>
    <submittedName>
        <fullName evidence="1">Uncharacterized protein</fullName>
    </submittedName>
</protein>